<dbReference type="OrthoDB" id="10004439at2759"/>
<feature type="domain" description="Peptidase S1" evidence="18">
    <location>
        <begin position="200"/>
        <end position="433"/>
    </location>
</feature>
<dbReference type="GO" id="GO:0006508">
    <property type="term" value="P:proteolysis"/>
    <property type="evidence" value="ECO:0007669"/>
    <property type="project" value="UniProtKB-KW"/>
</dbReference>
<feature type="active site" description="Charge relay system" evidence="13">
    <location>
        <position position="240"/>
    </location>
</feature>
<keyword evidence="4 15" id="KW-0645">Protease</keyword>
<dbReference type="Pfam" id="PF00089">
    <property type="entry name" value="Trypsin"/>
    <property type="match status" value="1"/>
</dbReference>
<feature type="active site" description="Charge relay system" evidence="13">
    <location>
        <position position="385"/>
    </location>
</feature>
<dbReference type="PROSITE" id="PS50240">
    <property type="entry name" value="TRYPSIN_DOM"/>
    <property type="match status" value="1"/>
</dbReference>
<evidence type="ECO:0000259" key="19">
    <source>
        <dbReference type="PROSITE" id="PS50998"/>
    </source>
</evidence>
<dbReference type="Gene3D" id="2.40.10.10">
    <property type="entry name" value="Trypsin-like serine proteases"/>
    <property type="match status" value="2"/>
</dbReference>
<dbReference type="RefSeq" id="XP_028994484.1">
    <property type="nucleotide sequence ID" value="XM_029138651.3"/>
</dbReference>
<dbReference type="InterPro" id="IPR000294">
    <property type="entry name" value="GLA_domain"/>
</dbReference>
<dbReference type="SMART" id="SM00069">
    <property type="entry name" value="GLA"/>
    <property type="match status" value="1"/>
</dbReference>
<keyword evidence="6 16" id="KW-0732">Signal</keyword>
<evidence type="ECO:0000256" key="4">
    <source>
        <dbReference type="ARBA" id="ARBA00022670"/>
    </source>
</evidence>
<protein>
    <submittedName>
        <fullName evidence="21 22">Coagulation factor VII</fullName>
    </submittedName>
</protein>
<evidence type="ECO:0000259" key="18">
    <source>
        <dbReference type="PROSITE" id="PS50240"/>
    </source>
</evidence>
<dbReference type="AlphaFoldDB" id="A0A6P7LKX3"/>
<evidence type="ECO:0000256" key="11">
    <source>
        <dbReference type="ARBA" id="ARBA00023157"/>
    </source>
</evidence>
<evidence type="ECO:0000256" key="9">
    <source>
        <dbReference type="ARBA" id="ARBA00022837"/>
    </source>
</evidence>
<dbReference type="GO" id="GO:0004252">
    <property type="term" value="F:serine-type endopeptidase activity"/>
    <property type="evidence" value="ECO:0007669"/>
    <property type="project" value="InterPro"/>
</dbReference>
<evidence type="ECO:0000256" key="12">
    <source>
        <dbReference type="ARBA" id="ARBA00023180"/>
    </source>
</evidence>
<dbReference type="SUPFAM" id="SSF57630">
    <property type="entry name" value="GLA-domain"/>
    <property type="match status" value="1"/>
</dbReference>
<dbReference type="InterPro" id="IPR001254">
    <property type="entry name" value="Trypsin_dom"/>
</dbReference>
<evidence type="ECO:0000256" key="6">
    <source>
        <dbReference type="ARBA" id="ARBA00022729"/>
    </source>
</evidence>
<dbReference type="RefSeq" id="XP_028994495.1">
    <property type="nucleotide sequence ID" value="XM_029138662.3"/>
</dbReference>
<dbReference type="PANTHER" id="PTHR24278:SF26">
    <property type="entry name" value="COAGULATION FACTOR VII"/>
    <property type="match status" value="1"/>
</dbReference>
<keyword evidence="7" id="KW-0677">Repeat</keyword>
<dbReference type="SUPFAM" id="SSF57196">
    <property type="entry name" value="EGF/Laminin"/>
    <property type="match status" value="2"/>
</dbReference>
<evidence type="ECO:0000256" key="3">
    <source>
        <dbReference type="ARBA" id="ARBA00022536"/>
    </source>
</evidence>
<proteinExistence type="predicted"/>
<dbReference type="InterPro" id="IPR035972">
    <property type="entry name" value="GLA-like_dom_SF"/>
</dbReference>
<dbReference type="InterPro" id="IPR009003">
    <property type="entry name" value="Peptidase_S1_PA"/>
</dbReference>
<keyword evidence="3 14" id="KW-0245">EGF-like domain</keyword>
<feature type="disulfide bond" evidence="14">
    <location>
        <begin position="114"/>
        <end position="123"/>
    </location>
</feature>
<dbReference type="PROSITE" id="PS00135">
    <property type="entry name" value="TRYPSIN_SER"/>
    <property type="match status" value="1"/>
</dbReference>
<feature type="active site" description="Charge relay system" evidence="13">
    <location>
        <position position="288"/>
    </location>
</feature>
<dbReference type="FunFam" id="2.40.10.10:FF:000013">
    <property type="entry name" value="Coagulation factor X"/>
    <property type="match status" value="1"/>
</dbReference>
<dbReference type="CDD" id="cd00054">
    <property type="entry name" value="EGF_CA"/>
    <property type="match status" value="1"/>
</dbReference>
<keyword evidence="9" id="KW-0106">Calcium</keyword>
<evidence type="ECO:0000256" key="1">
    <source>
        <dbReference type="ARBA" id="ARBA00004613"/>
    </source>
</evidence>
<feature type="chain" id="PRO_5044651574" evidence="16">
    <location>
        <begin position="23"/>
        <end position="451"/>
    </location>
</feature>
<organism evidence="20 21">
    <name type="scientific">Betta splendens</name>
    <name type="common">Siamese fighting fish</name>
    <dbReference type="NCBI Taxonomy" id="158456"/>
    <lineage>
        <taxon>Eukaryota</taxon>
        <taxon>Metazoa</taxon>
        <taxon>Chordata</taxon>
        <taxon>Craniata</taxon>
        <taxon>Vertebrata</taxon>
        <taxon>Euteleostomi</taxon>
        <taxon>Actinopterygii</taxon>
        <taxon>Neopterygii</taxon>
        <taxon>Teleostei</taxon>
        <taxon>Neoteleostei</taxon>
        <taxon>Acanthomorphata</taxon>
        <taxon>Anabantaria</taxon>
        <taxon>Anabantiformes</taxon>
        <taxon>Anabantoidei</taxon>
        <taxon>Osphronemidae</taxon>
        <taxon>Betta</taxon>
    </lineage>
</organism>
<dbReference type="InterPro" id="IPR033116">
    <property type="entry name" value="TRYPSIN_SER"/>
</dbReference>
<dbReference type="KEGG" id="bspl:114848283"/>
<keyword evidence="12" id="KW-0325">Glycoprotein</keyword>
<dbReference type="InterPro" id="IPR018114">
    <property type="entry name" value="TRYPSIN_HIS"/>
</dbReference>
<feature type="domain" description="EGF-like" evidence="17">
    <location>
        <begin position="88"/>
        <end position="124"/>
    </location>
</feature>
<dbReference type="FunFam" id="2.10.25.10:FF:000255">
    <property type="entry name" value="Sushi, nidogen and EGF-like domains 1"/>
    <property type="match status" value="1"/>
</dbReference>
<keyword evidence="15" id="KW-0720">Serine protease</keyword>
<dbReference type="CTD" id="2155"/>
<dbReference type="Pfam" id="PF00594">
    <property type="entry name" value="Gla"/>
    <property type="match status" value="1"/>
</dbReference>
<keyword evidence="2" id="KW-0964">Secreted</keyword>
<keyword evidence="10" id="KW-0865">Zymogen</keyword>
<dbReference type="SMART" id="SM00020">
    <property type="entry name" value="Tryp_SPc"/>
    <property type="match status" value="1"/>
</dbReference>
<dbReference type="Proteomes" id="UP000515150">
    <property type="component" value="Chromosome 2"/>
</dbReference>
<sequence>MKPTMCLRVLVILVFSFCSCQSASVFLNPDRANGILHRTRRHNSGWFEELQKGNLERECLEETCSYEEAREVYEHTETTNEFWKIYNVTDSCLSNPCLNGGTCYSQSSSYNCFCLPQFTGINCELEAQTVPSTCLLDNGGCEHFCSEGEGGLRLNCSCADGYFLNEDGLSCTARDSIACGMVPILQHESKVHQLDPRARIVGGTECPKGECPWQVLLVYKGKGFCGGVIYKPMWILTASHCMENTDVHFLKVVAGEHNTEENEGTEQLIQVAEIIMHERYAPLTADNDVALLRLVAPITWTQYIVPVCLPTRQLAERELWAVSLHTVSGWGRRGEHGPTSNVLRSLKVPRIRTQQCIEESGVVLTENMFCAGYIEGKQDSCKGDSGGPLVTQYRKTVFLLGIVSWGKGCARPGNYGIYTRLSNYLEWIQNRTAATDQPKNHTKVPHDNLTT</sequence>
<evidence type="ECO:0000313" key="22">
    <source>
        <dbReference type="RefSeq" id="XP_028994495.1"/>
    </source>
</evidence>
<dbReference type="FunFam" id="4.10.740.10:FF:000001">
    <property type="entry name" value="vitamin K-dependent protein S"/>
    <property type="match status" value="1"/>
</dbReference>
<evidence type="ECO:0000313" key="20">
    <source>
        <dbReference type="Proteomes" id="UP000515150"/>
    </source>
</evidence>
<dbReference type="SMART" id="SM00179">
    <property type="entry name" value="EGF_CA"/>
    <property type="match status" value="1"/>
</dbReference>
<evidence type="ECO:0000313" key="21">
    <source>
        <dbReference type="RefSeq" id="XP_028994484.1"/>
    </source>
</evidence>
<dbReference type="Gene3D" id="4.10.740.10">
    <property type="entry name" value="Coagulation Factor IX"/>
    <property type="match status" value="1"/>
</dbReference>
<feature type="domain" description="Gla" evidence="19">
    <location>
        <begin position="42"/>
        <end position="88"/>
    </location>
</feature>
<dbReference type="SMART" id="SM00181">
    <property type="entry name" value="EGF"/>
    <property type="match status" value="2"/>
</dbReference>
<dbReference type="PROSITE" id="PS51257">
    <property type="entry name" value="PROKAR_LIPOPROTEIN"/>
    <property type="match status" value="1"/>
</dbReference>
<dbReference type="CDD" id="cd00190">
    <property type="entry name" value="Tryp_SPc"/>
    <property type="match status" value="1"/>
</dbReference>
<gene>
    <name evidence="21" type="primary">f7</name>
    <name evidence="22" type="synonym">LOC114848291</name>
</gene>
<comment type="caution">
    <text evidence="14">Lacks conserved residue(s) required for the propagation of feature annotation.</text>
</comment>
<evidence type="ECO:0000256" key="16">
    <source>
        <dbReference type="SAM" id="SignalP"/>
    </source>
</evidence>
<keyword evidence="8 15" id="KW-0378">Hydrolase</keyword>
<dbReference type="PRINTS" id="PR00722">
    <property type="entry name" value="CHYMOTRYPSIN"/>
</dbReference>
<dbReference type="PRINTS" id="PR00001">
    <property type="entry name" value="GLABLOOD"/>
</dbReference>
<dbReference type="Gene3D" id="2.10.25.10">
    <property type="entry name" value="Laminin"/>
    <property type="match status" value="2"/>
</dbReference>
<feature type="signal peptide" evidence="16">
    <location>
        <begin position="1"/>
        <end position="22"/>
    </location>
</feature>
<dbReference type="InterPro" id="IPR001881">
    <property type="entry name" value="EGF-like_Ca-bd_dom"/>
</dbReference>
<dbReference type="InterPro" id="IPR012224">
    <property type="entry name" value="Pept_S1A_FX"/>
</dbReference>
<dbReference type="PROSITE" id="PS00011">
    <property type="entry name" value="GLA_1"/>
    <property type="match status" value="1"/>
</dbReference>
<dbReference type="Pfam" id="PF14670">
    <property type="entry name" value="FXa_inhibition"/>
    <property type="match status" value="1"/>
</dbReference>
<dbReference type="GO" id="GO:0007596">
    <property type="term" value="P:blood coagulation"/>
    <property type="evidence" value="ECO:0007669"/>
    <property type="project" value="InterPro"/>
</dbReference>
<dbReference type="GeneID" id="114848283"/>
<dbReference type="InterPro" id="IPR050442">
    <property type="entry name" value="Peptidase_S1_coag_factors"/>
</dbReference>
<evidence type="ECO:0000256" key="2">
    <source>
        <dbReference type="ARBA" id="ARBA00022525"/>
    </source>
</evidence>
<evidence type="ECO:0000256" key="5">
    <source>
        <dbReference type="ARBA" id="ARBA00022685"/>
    </source>
</evidence>
<dbReference type="InterPro" id="IPR001314">
    <property type="entry name" value="Peptidase_S1A"/>
</dbReference>
<keyword evidence="5" id="KW-0165">Cleavage on pair of basic residues</keyword>
<keyword evidence="20" id="KW-1185">Reference proteome</keyword>
<keyword evidence="11 14" id="KW-1015">Disulfide bond</keyword>
<reference evidence="21 22" key="1">
    <citation type="submission" date="2025-04" db="UniProtKB">
        <authorList>
            <consortium name="RefSeq"/>
        </authorList>
    </citation>
    <scope>IDENTIFICATION</scope>
</reference>
<dbReference type="PROSITE" id="PS50998">
    <property type="entry name" value="GLA_2"/>
    <property type="match status" value="1"/>
</dbReference>
<dbReference type="KEGG" id="bspl:114848291"/>
<dbReference type="Pfam" id="PF00008">
    <property type="entry name" value="EGF"/>
    <property type="match status" value="1"/>
</dbReference>
<dbReference type="GO" id="GO:0005509">
    <property type="term" value="F:calcium ion binding"/>
    <property type="evidence" value="ECO:0007669"/>
    <property type="project" value="InterPro"/>
</dbReference>
<evidence type="ECO:0000256" key="8">
    <source>
        <dbReference type="ARBA" id="ARBA00022801"/>
    </source>
</evidence>
<evidence type="ECO:0000256" key="13">
    <source>
        <dbReference type="PIRSR" id="PIRSR001143-1"/>
    </source>
</evidence>
<dbReference type="GO" id="GO:0005615">
    <property type="term" value="C:extracellular space"/>
    <property type="evidence" value="ECO:0007669"/>
    <property type="project" value="TreeGrafter"/>
</dbReference>
<evidence type="ECO:0000256" key="15">
    <source>
        <dbReference type="RuleBase" id="RU363034"/>
    </source>
</evidence>
<accession>A0A6P7LKX3</accession>
<dbReference type="PROSITE" id="PS50026">
    <property type="entry name" value="EGF_3"/>
    <property type="match status" value="1"/>
</dbReference>
<dbReference type="InterPro" id="IPR043504">
    <property type="entry name" value="Peptidase_S1_PA_chymotrypsin"/>
</dbReference>
<evidence type="ECO:0000256" key="10">
    <source>
        <dbReference type="ARBA" id="ARBA00023145"/>
    </source>
</evidence>
<dbReference type="PIRSF" id="PIRSF001143">
    <property type="entry name" value="Factor_X"/>
    <property type="match status" value="1"/>
</dbReference>
<dbReference type="PANTHER" id="PTHR24278">
    <property type="entry name" value="COAGULATION FACTOR"/>
    <property type="match status" value="1"/>
</dbReference>
<evidence type="ECO:0000259" key="17">
    <source>
        <dbReference type="PROSITE" id="PS50026"/>
    </source>
</evidence>
<dbReference type="InterPro" id="IPR017857">
    <property type="entry name" value="Coagulation_fac-like_Gla_dom"/>
</dbReference>
<dbReference type="SUPFAM" id="SSF50494">
    <property type="entry name" value="Trypsin-like serine proteases"/>
    <property type="match status" value="1"/>
</dbReference>
<dbReference type="PROSITE" id="PS00022">
    <property type="entry name" value="EGF_1"/>
    <property type="match status" value="1"/>
</dbReference>
<dbReference type="InterPro" id="IPR000742">
    <property type="entry name" value="EGF"/>
</dbReference>
<dbReference type="PROSITE" id="PS00134">
    <property type="entry name" value="TRYPSIN_HIS"/>
    <property type="match status" value="1"/>
</dbReference>
<dbReference type="GeneTree" id="ENSGT00940000154474"/>
<name>A0A6P7LKX3_BETSP</name>
<comment type="subcellular location">
    <subcellularLocation>
        <location evidence="1">Secreted</location>
    </subcellularLocation>
</comment>
<evidence type="ECO:0000256" key="14">
    <source>
        <dbReference type="PROSITE-ProRule" id="PRU00076"/>
    </source>
</evidence>
<evidence type="ECO:0000256" key="7">
    <source>
        <dbReference type="ARBA" id="ARBA00022737"/>
    </source>
</evidence>